<protein>
    <recommendedName>
        <fullName evidence="3">LppX_LprAFG lipoprotein</fullName>
    </recommendedName>
</protein>
<proteinExistence type="predicted"/>
<evidence type="ECO:0008006" key="3">
    <source>
        <dbReference type="Google" id="ProtNLM"/>
    </source>
</evidence>
<comment type="caution">
    <text evidence="1">The sequence shown here is derived from an EMBL/GenBank/DDBJ whole genome shotgun (WGS) entry which is preliminary data.</text>
</comment>
<organism evidence="1 2">
    <name type="scientific">Flexivirga alba</name>
    <dbReference type="NCBI Taxonomy" id="702742"/>
    <lineage>
        <taxon>Bacteria</taxon>
        <taxon>Bacillati</taxon>
        <taxon>Actinomycetota</taxon>
        <taxon>Actinomycetes</taxon>
        <taxon>Micrococcales</taxon>
        <taxon>Dermacoccaceae</taxon>
        <taxon>Flexivirga</taxon>
    </lineage>
</organism>
<evidence type="ECO:0000313" key="1">
    <source>
        <dbReference type="EMBL" id="MFC6705338.1"/>
    </source>
</evidence>
<dbReference type="Proteomes" id="UP001596298">
    <property type="component" value="Unassembled WGS sequence"/>
</dbReference>
<keyword evidence="2" id="KW-1185">Reference proteome</keyword>
<reference evidence="2" key="1">
    <citation type="journal article" date="2019" name="Int. J. Syst. Evol. Microbiol.">
        <title>The Global Catalogue of Microorganisms (GCM) 10K type strain sequencing project: providing services to taxonomists for standard genome sequencing and annotation.</title>
        <authorList>
            <consortium name="The Broad Institute Genomics Platform"/>
            <consortium name="The Broad Institute Genome Sequencing Center for Infectious Disease"/>
            <person name="Wu L."/>
            <person name="Ma J."/>
        </authorList>
    </citation>
    <scope>NUCLEOTIDE SEQUENCE [LARGE SCALE GENOMIC DNA]</scope>
    <source>
        <strain evidence="2">CCUG 58127</strain>
    </source>
</reference>
<evidence type="ECO:0000313" key="2">
    <source>
        <dbReference type="Proteomes" id="UP001596298"/>
    </source>
</evidence>
<gene>
    <name evidence="1" type="ORF">ACFQDH_08680</name>
</gene>
<name>A0ABW2AF09_9MICO</name>
<accession>A0ABW2AF09</accession>
<sequence>MTATAMPAIRLAAKVGDSVSGTQLEKQTQQAVRGKSAHITHTAGAQATQVAAGVVSYGTDGKAATKLTEQIAGEKVNLVYVGGVLYLNVPSQQSGWLAIRPDGTDSLSKQFAPLLATMSQSMNGQTVGLTGVTWKVTSVTTSAVTYRTHLTAAMVADESARLGLGKLVNSSPKDEDIVEVISTSGLPQSTEVLAGGTSTSQMHYTDWGPAITITAPANSTPA</sequence>
<dbReference type="EMBL" id="JBHSWH010000001">
    <property type="protein sequence ID" value="MFC6705338.1"/>
    <property type="molecule type" value="Genomic_DNA"/>
</dbReference>
<dbReference type="Gene3D" id="2.50.20.20">
    <property type="match status" value="1"/>
</dbReference>